<proteinExistence type="predicted"/>
<evidence type="ECO:0000313" key="3">
    <source>
        <dbReference type="Proteomes" id="UP000274822"/>
    </source>
</evidence>
<comment type="caution">
    <text evidence="2">The sequence shown here is derived from an EMBL/GenBank/DDBJ whole genome shotgun (WGS) entry which is preliminary data.</text>
</comment>
<evidence type="ECO:0000256" key="1">
    <source>
        <dbReference type="SAM" id="Phobius"/>
    </source>
</evidence>
<name>A0A433QG26_9FUNG</name>
<organism evidence="2 3">
    <name type="scientific">Jimgerdemannia flammicorona</name>
    <dbReference type="NCBI Taxonomy" id="994334"/>
    <lineage>
        <taxon>Eukaryota</taxon>
        <taxon>Fungi</taxon>
        <taxon>Fungi incertae sedis</taxon>
        <taxon>Mucoromycota</taxon>
        <taxon>Mucoromycotina</taxon>
        <taxon>Endogonomycetes</taxon>
        <taxon>Endogonales</taxon>
        <taxon>Endogonaceae</taxon>
        <taxon>Jimgerdemannia</taxon>
    </lineage>
</organism>
<evidence type="ECO:0000313" key="2">
    <source>
        <dbReference type="EMBL" id="RUS28531.1"/>
    </source>
</evidence>
<keyword evidence="1" id="KW-1133">Transmembrane helix</keyword>
<accession>A0A433QG26</accession>
<protein>
    <submittedName>
        <fullName evidence="2">Uncharacterized protein</fullName>
    </submittedName>
</protein>
<sequence>MALLASFQLSSKRWLRPSFVMESWETYVNLHEFMPKEVFETRALELQAFAHQRYRAIPFLENLNFIAIPIAIILMAIYGLVGKYWSVFIFAPVIVTLLVSARAATMKKTWLIKWEVALSIAVKNMTKNDIPSFGIRWTWRKLSYGSNSFTYIVDIMQADVDMDVDVLPAYHDAMLEAPPPPPHAHLEMHGSIHPHTDLPHYDDLEELEMTSMARLGLEVGEVEVDLSRLRVIPFEGEVDHRPYENL</sequence>
<feature type="transmembrane region" description="Helical" evidence="1">
    <location>
        <begin position="63"/>
        <end position="81"/>
    </location>
</feature>
<feature type="transmembrane region" description="Helical" evidence="1">
    <location>
        <begin position="87"/>
        <end position="105"/>
    </location>
</feature>
<reference evidence="2 3" key="1">
    <citation type="journal article" date="2018" name="New Phytol.">
        <title>Phylogenomics of Endogonaceae and evolution of mycorrhizas within Mucoromycota.</title>
        <authorList>
            <person name="Chang Y."/>
            <person name="Desiro A."/>
            <person name="Na H."/>
            <person name="Sandor L."/>
            <person name="Lipzen A."/>
            <person name="Clum A."/>
            <person name="Barry K."/>
            <person name="Grigoriev I.V."/>
            <person name="Martin F.M."/>
            <person name="Stajich J.E."/>
            <person name="Smith M.E."/>
            <person name="Bonito G."/>
            <person name="Spatafora J.W."/>
        </authorList>
    </citation>
    <scope>NUCLEOTIDE SEQUENCE [LARGE SCALE GENOMIC DNA]</scope>
    <source>
        <strain evidence="2 3">AD002</strain>
    </source>
</reference>
<dbReference type="EMBL" id="RBNJ01006509">
    <property type="protein sequence ID" value="RUS28531.1"/>
    <property type="molecule type" value="Genomic_DNA"/>
</dbReference>
<dbReference type="AlphaFoldDB" id="A0A433QG26"/>
<gene>
    <name evidence="2" type="ORF">BC938DRAFT_481775</name>
</gene>
<keyword evidence="1" id="KW-0472">Membrane</keyword>
<dbReference type="Proteomes" id="UP000274822">
    <property type="component" value="Unassembled WGS sequence"/>
</dbReference>
<keyword evidence="1" id="KW-0812">Transmembrane</keyword>
<keyword evidence="3" id="KW-1185">Reference proteome</keyword>